<evidence type="ECO:0000313" key="3">
    <source>
        <dbReference type="Proteomes" id="UP000185221"/>
    </source>
</evidence>
<dbReference type="InterPro" id="IPR043144">
    <property type="entry name" value="Mal/L-sulf/L-lact_DH-like_ah"/>
</dbReference>
<dbReference type="EMBL" id="FSRC01000001">
    <property type="protein sequence ID" value="SIN65536.1"/>
    <property type="molecule type" value="Genomic_DNA"/>
</dbReference>
<evidence type="ECO:0000313" key="2">
    <source>
        <dbReference type="EMBL" id="SIN65536.1"/>
    </source>
</evidence>
<keyword evidence="1" id="KW-0560">Oxidoreductase</keyword>
<accession>A0A1N6D4A3</accession>
<dbReference type="SUPFAM" id="SSF89733">
    <property type="entry name" value="L-sulfolactate dehydrogenase-like"/>
    <property type="match status" value="1"/>
</dbReference>
<dbReference type="OrthoDB" id="9769447at2"/>
<dbReference type="Pfam" id="PF02615">
    <property type="entry name" value="Ldh_2"/>
    <property type="match status" value="1"/>
</dbReference>
<reference evidence="3" key="1">
    <citation type="submission" date="2016-11" db="EMBL/GenBank/DDBJ databases">
        <authorList>
            <person name="Varghese N."/>
            <person name="Submissions S."/>
        </authorList>
    </citation>
    <scope>NUCLEOTIDE SEQUENCE [LARGE SCALE GENOMIC DNA]</scope>
    <source>
        <strain evidence="3">DSM 15292</strain>
    </source>
</reference>
<dbReference type="InterPro" id="IPR036111">
    <property type="entry name" value="Mal/L-sulfo/L-lacto_DH-like_sf"/>
</dbReference>
<dbReference type="RefSeq" id="WP_074222951.1">
    <property type="nucleotide sequence ID" value="NZ_FSRC01000001.1"/>
</dbReference>
<keyword evidence="3" id="KW-1185">Reference proteome</keyword>
<organism evidence="2 3">
    <name type="scientific">Algoriphagus halophilus</name>
    <dbReference type="NCBI Taxonomy" id="226505"/>
    <lineage>
        <taxon>Bacteria</taxon>
        <taxon>Pseudomonadati</taxon>
        <taxon>Bacteroidota</taxon>
        <taxon>Cytophagia</taxon>
        <taxon>Cytophagales</taxon>
        <taxon>Cyclobacteriaceae</taxon>
        <taxon>Algoriphagus</taxon>
    </lineage>
</organism>
<sequence length="337" mass="37188">MNDLNISFEELSKTLESVLQRYGFDTQRAEKCALLFAQTDLDGVRSHGVNRFLKLLEFIRKGYVNPTKEPEIESNLGVFERWDGQLGVGNLNADFAMGRAIKISEQLGIGCVALKNTNHWMRGGNFGWQAVKAGKIGICFTNTKANMPAWGGSEPKLGNNPLVIGIPRSEGPVVLDMAMSQFAYGKLSVFSMAGKKAPYAAGFDQEGNLTNDPKTIIENEMALPAGMWKGAGLSLVLDLLAALLSGGDSTHEVDLSGEEIGLSQVFLCFDPKKLELEDWFDQKGNEIINELKSSKVFEGKEVLYPGENVLRTREKNRVEGIPVNREVWSQILNELQK</sequence>
<dbReference type="PANTHER" id="PTHR11091:SF3">
    <property type="entry name" value="2,3-DIKETO-L-GULONATE REDUCTASE"/>
    <property type="match status" value="1"/>
</dbReference>
<dbReference type="NCBIfam" id="NF009750">
    <property type="entry name" value="PRK13260.1"/>
    <property type="match status" value="1"/>
</dbReference>
<protein>
    <submittedName>
        <fullName evidence="2">3-dehydro-L-gulonate 2-dehydrogenase</fullName>
    </submittedName>
</protein>
<dbReference type="InterPro" id="IPR003767">
    <property type="entry name" value="Malate/L-lactate_DH-like"/>
</dbReference>
<dbReference type="PANTHER" id="PTHR11091">
    <property type="entry name" value="OXIDOREDUCTASE-RELATED"/>
    <property type="match status" value="1"/>
</dbReference>
<proteinExistence type="predicted"/>
<dbReference type="Gene3D" id="3.30.1370.60">
    <property type="entry name" value="Hypothetical oxidoreductase yiak, domain 2"/>
    <property type="match status" value="1"/>
</dbReference>
<name>A0A1N6D4A3_9BACT</name>
<dbReference type="InterPro" id="IPR043143">
    <property type="entry name" value="Mal/L-sulf/L-lact_DH-like_NADP"/>
</dbReference>
<dbReference type="GO" id="GO:0016491">
    <property type="term" value="F:oxidoreductase activity"/>
    <property type="evidence" value="ECO:0007669"/>
    <property type="project" value="UniProtKB-KW"/>
</dbReference>
<evidence type="ECO:0000256" key="1">
    <source>
        <dbReference type="ARBA" id="ARBA00023002"/>
    </source>
</evidence>
<dbReference type="AlphaFoldDB" id="A0A1N6D4A3"/>
<dbReference type="Gene3D" id="1.10.1530.10">
    <property type="match status" value="1"/>
</dbReference>
<gene>
    <name evidence="2" type="ORF">SAMN05444394_0161</name>
</gene>
<dbReference type="STRING" id="226505.SAMN05444394_0161"/>
<dbReference type="Proteomes" id="UP000185221">
    <property type="component" value="Unassembled WGS sequence"/>
</dbReference>